<evidence type="ECO:0000313" key="3">
    <source>
        <dbReference type="EMBL" id="CAI5789857.1"/>
    </source>
</evidence>
<gene>
    <name evidence="3" type="ORF">PODLI_1B007604</name>
</gene>
<feature type="compositionally biased region" description="Polar residues" evidence="1">
    <location>
        <begin position="423"/>
        <end position="433"/>
    </location>
</feature>
<feature type="region of interest" description="Disordered" evidence="1">
    <location>
        <begin position="1"/>
        <end position="39"/>
    </location>
</feature>
<protein>
    <submittedName>
        <fullName evidence="3">Finger matrin-type 1-like isoform X1</fullName>
    </submittedName>
</protein>
<dbReference type="SMART" id="SM00451">
    <property type="entry name" value="ZnF_U1"/>
    <property type="match status" value="4"/>
</dbReference>
<dbReference type="InterPro" id="IPR003604">
    <property type="entry name" value="Matrin/U1-like-C_Znf_C2H2"/>
</dbReference>
<dbReference type="Pfam" id="PF12874">
    <property type="entry name" value="zf-met"/>
    <property type="match status" value="4"/>
</dbReference>
<organism evidence="3 4">
    <name type="scientific">Podarcis lilfordi</name>
    <name type="common">Lilford's wall lizard</name>
    <dbReference type="NCBI Taxonomy" id="74358"/>
    <lineage>
        <taxon>Eukaryota</taxon>
        <taxon>Metazoa</taxon>
        <taxon>Chordata</taxon>
        <taxon>Craniata</taxon>
        <taxon>Vertebrata</taxon>
        <taxon>Euteleostomi</taxon>
        <taxon>Lepidosauria</taxon>
        <taxon>Squamata</taxon>
        <taxon>Bifurcata</taxon>
        <taxon>Unidentata</taxon>
        <taxon>Episquamata</taxon>
        <taxon>Laterata</taxon>
        <taxon>Lacertibaenia</taxon>
        <taxon>Lacertidae</taxon>
        <taxon>Podarcis</taxon>
    </lineage>
</organism>
<feature type="region of interest" description="Disordered" evidence="1">
    <location>
        <begin position="345"/>
        <end position="369"/>
    </location>
</feature>
<feature type="compositionally biased region" description="Basic residues" evidence="1">
    <location>
        <begin position="448"/>
        <end position="458"/>
    </location>
</feature>
<feature type="compositionally biased region" description="Polar residues" evidence="1">
    <location>
        <begin position="355"/>
        <end position="369"/>
    </location>
</feature>
<dbReference type="Gene3D" id="3.30.160.60">
    <property type="entry name" value="Classic Zinc Finger"/>
    <property type="match status" value="4"/>
</dbReference>
<feature type="domain" description="C2H2-type" evidence="2">
    <location>
        <begin position="120"/>
        <end position="142"/>
    </location>
</feature>
<feature type="domain" description="C2H2-type" evidence="2">
    <location>
        <begin position="263"/>
        <end position="285"/>
    </location>
</feature>
<evidence type="ECO:0000259" key="2">
    <source>
        <dbReference type="PROSITE" id="PS00028"/>
    </source>
</evidence>
<dbReference type="PROSITE" id="PS00028">
    <property type="entry name" value="ZINC_FINGER_C2H2_1"/>
    <property type="match status" value="2"/>
</dbReference>
<feature type="compositionally biased region" description="Polar residues" evidence="1">
    <location>
        <begin position="152"/>
        <end position="162"/>
    </location>
</feature>
<feature type="compositionally biased region" description="Pro residues" evidence="1">
    <location>
        <begin position="25"/>
        <end position="34"/>
    </location>
</feature>
<dbReference type="InterPro" id="IPR013087">
    <property type="entry name" value="Znf_C2H2_type"/>
</dbReference>
<dbReference type="GO" id="GO:0003676">
    <property type="term" value="F:nucleic acid binding"/>
    <property type="evidence" value="ECO:0007669"/>
    <property type="project" value="InterPro"/>
</dbReference>
<keyword evidence="4" id="KW-1185">Reference proteome</keyword>
<evidence type="ECO:0000313" key="4">
    <source>
        <dbReference type="Proteomes" id="UP001178461"/>
    </source>
</evidence>
<dbReference type="EMBL" id="OX395138">
    <property type="protein sequence ID" value="CAI5789857.1"/>
    <property type="molecule type" value="Genomic_DNA"/>
</dbReference>
<reference evidence="3" key="1">
    <citation type="submission" date="2022-12" db="EMBL/GenBank/DDBJ databases">
        <authorList>
            <person name="Alioto T."/>
            <person name="Alioto T."/>
            <person name="Gomez Garrido J."/>
        </authorList>
    </citation>
    <scope>NUCLEOTIDE SEQUENCE</scope>
</reference>
<name>A0AA35L4U0_9SAUR</name>
<proteinExistence type="predicted"/>
<evidence type="ECO:0000256" key="1">
    <source>
        <dbReference type="SAM" id="MobiDB-lite"/>
    </source>
</evidence>
<feature type="compositionally biased region" description="Basic and acidic residues" evidence="1">
    <location>
        <begin position="503"/>
        <end position="531"/>
    </location>
</feature>
<dbReference type="SMART" id="SM00355">
    <property type="entry name" value="ZnF_C2H2"/>
    <property type="match status" value="4"/>
</dbReference>
<dbReference type="SUPFAM" id="SSF57667">
    <property type="entry name" value="beta-beta-alpha zinc fingers"/>
    <property type="match status" value="4"/>
</dbReference>
<dbReference type="PANTHER" id="PTHR46742">
    <property type="entry name" value="LYSINE-RICH COILED-COIL PROTEIN 1"/>
    <property type="match status" value="1"/>
</dbReference>
<accession>A0AA35L4U0</accession>
<sequence>MAAAEAPAAAAAVGRERAEGGGGAPAPPQPPPPRGQRADDTLDEVTRKELCTDTFCKVCGAVLQFESQRAAHYEGKRHAQKVRLYLQMHSEQKDGQEPSKQKLQYVNFQMDPNVDENTYCRLCNMVFTSPIVAQSHYLGKIHTKKLKRLSEDQAQQPVQNAQPEPGPSAVPSLPEPSVENASQDTDVKDPSPSCKTTLDLDDPDKFCKLCSAPFNNPLMAHQHYVGKKHKRNEARKKLMTKMGSEAIPAESQANAVGVGKYICPICSISLTSIEMYQSHMQGNKHQIKETMISNLITNSKKTYGSFQDELEDYIKVQKARGLEPKTHFRKPEEEFQMEEYGAMNGHERGFGFDQDQFSGDANTPEQYSGIFSETCPPLYSARSRLSHWPPGYRDLPKLENAPISQHSTEGSLEKQASPLATYKSDNCNPSSESIDGYKHLPSDSSSAFHRRSQKSPKTFRKEEECSGEEDGDPRPPLAKFKRKPRFEGDANFGKGGEKRKRKKEDVDSTAESKSKHGKDRGNTEGSSEKESRKHKKEKKKAEAGGPTEEEMLWDESILGF</sequence>
<dbReference type="Proteomes" id="UP001178461">
    <property type="component" value="Chromosome 13"/>
</dbReference>
<feature type="region of interest" description="Disordered" evidence="1">
    <location>
        <begin position="152"/>
        <end position="195"/>
    </location>
</feature>
<feature type="compositionally biased region" description="Low complexity" evidence="1">
    <location>
        <begin position="1"/>
        <end position="13"/>
    </location>
</feature>
<feature type="region of interest" description="Disordered" evidence="1">
    <location>
        <begin position="421"/>
        <end position="560"/>
    </location>
</feature>
<dbReference type="GO" id="GO:0008270">
    <property type="term" value="F:zinc ion binding"/>
    <property type="evidence" value="ECO:0007669"/>
    <property type="project" value="InterPro"/>
</dbReference>
<dbReference type="InterPro" id="IPR036236">
    <property type="entry name" value="Znf_C2H2_sf"/>
</dbReference>
<dbReference type="PANTHER" id="PTHR46742:SF2">
    <property type="entry name" value="ZINC FINGER MATRIN-TYPE PROTEIN 1"/>
    <property type="match status" value="1"/>
</dbReference>
<dbReference type="AlphaFoldDB" id="A0AA35L4U0"/>